<evidence type="ECO:0000313" key="2">
    <source>
        <dbReference type="EMBL" id="KAF5353900.1"/>
    </source>
</evidence>
<dbReference type="AlphaFoldDB" id="A0A8H5D5E3"/>
<feature type="compositionally biased region" description="Low complexity" evidence="1">
    <location>
        <begin position="440"/>
        <end position="456"/>
    </location>
</feature>
<sequence length="1140" mass="123983">MHPDSQSQRASETDRQLRLQHRHHLQHHEANSGVTPPTAATSSAGDRIPNTLTRPTLESNPSSSSAASENILLLNSPGPRESRRKKNKLSSSDGKTITILKRAPEASGSGSNAYGALSSGMVAVGLNDANYNNNTHHYHHGGDGGLSSSYSHSHLHTRSHSNTRDSHVEATATSTTTTHTSTGVHTQAHANTTVGESLLSATATSTKADGVMTPRAYDIRHAYEGHGYGYLYPRDRRQRDFGSEEGEEEEGDDGGGEEGGGGEMEWCIDKYGQRRRRRKGTIPSRLVHDGNGDSLAVMGGVGEMEWYLDRYGRRQRRIRSWEATAVYEPHSRRRESGPNGVIYGGMDEDRHDEDRHDEDEDEDEDEEEAEEEEEESGSESESATEQSLIRPPEAITGSVAEEEGAEDANGDPLTEEKTNTKTKAKRKKTKKRKVPVTHPLSSTGAALASALAHSHSVPNLRSTITTTGSADLSTTEAEDGDGDEDDYDRDDRREVASSSSTSGGDKDVRGVDGNFPGLSPGLGNGLGLSTTTTTLGTGTVTLKKEKKEKKKKKKKEKPVFVLRGDPQLGRSLGIIFATTTDDSAAEEFGFGFGKQRQRHARLVLLARHLQVLFPEETEVLGKVVAKLAPPPPPGFVSDDTRAGLNKKEKKKQKQKGSRVLFLDDDCSLEYSSLASSDLQRATGATERGDGFPFRFDGYGYDPDPRGDVPGRKDTLVHVFIDHSNILIGLLSHIKRTSRKLKIPPSSSSSSKHVYPPSTDGITRSTNTTGSRPLPIPKTKAGVPVLETKPIIPLPSFAVSRSAPTTMSKGALKSALLAHRYDVASEDSGDVNDLGSSGVEIDGEEEDVPVFEFEDERYGFEKSTRGVKEGQGILLAAVGLKAKQKQKEKQKEKAAVAIKRSPHLWHAALALVLERGRPVTRRVVVASSPLYQPMDDMERLGYEVSVLTRVPDLGDGADRLEKAARHESSSSHNKDADYNNNYYGSSSPTKGSRSIGKSHSRRILMNGECSMGSTSSGGAATQTTGQGSTPLRVKYREQGVDELLQLKLLTVIAATERVPEGATIVLATGDGNVGQFNEDGYLGPVRMALKHGWKVELYAWEDGLSRSWRREFGPTSEWGRKGMFRVIAMEQFAECLVDLGY</sequence>
<comment type="caution">
    <text evidence="2">The sequence shown here is derived from an EMBL/GenBank/DDBJ whole genome shotgun (WGS) entry which is preliminary data.</text>
</comment>
<feature type="compositionally biased region" description="Low complexity" evidence="1">
    <location>
        <begin position="170"/>
        <end position="186"/>
    </location>
</feature>
<feature type="region of interest" description="Disordered" evidence="1">
    <location>
        <begin position="631"/>
        <end position="656"/>
    </location>
</feature>
<feature type="region of interest" description="Disordered" evidence="1">
    <location>
        <begin position="1"/>
        <end position="111"/>
    </location>
</feature>
<evidence type="ECO:0000313" key="3">
    <source>
        <dbReference type="Proteomes" id="UP000559027"/>
    </source>
</evidence>
<feature type="compositionally biased region" description="Polar residues" evidence="1">
    <location>
        <begin position="977"/>
        <end position="994"/>
    </location>
</feature>
<feature type="compositionally biased region" description="Acidic residues" evidence="1">
    <location>
        <begin position="476"/>
        <end position="488"/>
    </location>
</feature>
<accession>A0A8H5D5E3</accession>
<feature type="compositionally biased region" description="Basic and acidic residues" evidence="1">
    <location>
        <begin position="960"/>
        <end position="976"/>
    </location>
</feature>
<feature type="region of interest" description="Disordered" evidence="1">
    <location>
        <begin position="240"/>
        <end position="265"/>
    </location>
</feature>
<feature type="compositionally biased region" description="Polar residues" evidence="1">
    <location>
        <begin position="1"/>
        <end position="10"/>
    </location>
</feature>
<name>A0A8H5D5E3_9AGAR</name>
<feature type="compositionally biased region" description="Low complexity" evidence="1">
    <location>
        <begin position="1009"/>
        <end position="1028"/>
    </location>
</feature>
<reference evidence="2 3" key="1">
    <citation type="journal article" date="2020" name="ISME J.">
        <title>Uncovering the hidden diversity of litter-decomposition mechanisms in mushroom-forming fungi.</title>
        <authorList>
            <person name="Floudas D."/>
            <person name="Bentzer J."/>
            <person name="Ahren D."/>
            <person name="Johansson T."/>
            <person name="Persson P."/>
            <person name="Tunlid A."/>
        </authorList>
    </citation>
    <scope>NUCLEOTIDE SEQUENCE [LARGE SCALE GENOMIC DNA]</scope>
    <source>
        <strain evidence="2 3">CBS 146.42</strain>
    </source>
</reference>
<feature type="compositionally biased region" description="Acidic residues" evidence="1">
    <location>
        <begin position="243"/>
        <end position="256"/>
    </location>
</feature>
<keyword evidence="3" id="KW-1185">Reference proteome</keyword>
<dbReference type="Proteomes" id="UP000559027">
    <property type="component" value="Unassembled WGS sequence"/>
</dbReference>
<feature type="compositionally biased region" description="Polar residues" evidence="1">
    <location>
        <begin position="457"/>
        <end position="475"/>
    </location>
</feature>
<feature type="region of interest" description="Disordered" evidence="1">
    <location>
        <begin position="327"/>
        <end position="514"/>
    </location>
</feature>
<feature type="region of interest" description="Disordered" evidence="1">
    <location>
        <begin position="960"/>
        <end position="1028"/>
    </location>
</feature>
<feature type="compositionally biased region" description="Acidic residues" evidence="1">
    <location>
        <begin position="400"/>
        <end position="409"/>
    </location>
</feature>
<organism evidence="2 3">
    <name type="scientific">Leucocoprinus leucothites</name>
    <dbReference type="NCBI Taxonomy" id="201217"/>
    <lineage>
        <taxon>Eukaryota</taxon>
        <taxon>Fungi</taxon>
        <taxon>Dikarya</taxon>
        <taxon>Basidiomycota</taxon>
        <taxon>Agaricomycotina</taxon>
        <taxon>Agaricomycetes</taxon>
        <taxon>Agaricomycetidae</taxon>
        <taxon>Agaricales</taxon>
        <taxon>Agaricineae</taxon>
        <taxon>Agaricaceae</taxon>
        <taxon>Leucocoprinus</taxon>
    </lineage>
</organism>
<gene>
    <name evidence="2" type="ORF">D9756_007118</name>
</gene>
<feature type="compositionally biased region" description="Polar residues" evidence="1">
    <location>
        <begin position="32"/>
        <end position="56"/>
    </location>
</feature>
<proteinExistence type="predicted"/>
<dbReference type="OrthoDB" id="5590473at2759"/>
<feature type="compositionally biased region" description="Basic residues" evidence="1">
    <location>
        <begin position="420"/>
        <end position="435"/>
    </location>
</feature>
<feature type="region of interest" description="Disordered" evidence="1">
    <location>
        <begin position="135"/>
        <end position="190"/>
    </location>
</feature>
<protein>
    <submittedName>
        <fullName evidence="2">Uncharacterized protein</fullName>
    </submittedName>
</protein>
<dbReference type="CDD" id="cd18724">
    <property type="entry name" value="PIN_LabA-like"/>
    <property type="match status" value="1"/>
</dbReference>
<feature type="compositionally biased region" description="Low complexity" evidence="1">
    <location>
        <begin position="57"/>
        <end position="76"/>
    </location>
</feature>
<feature type="compositionally biased region" description="Basic residues" evidence="1">
    <location>
        <begin position="647"/>
        <end position="656"/>
    </location>
</feature>
<feature type="compositionally biased region" description="Acidic residues" evidence="1">
    <location>
        <begin position="355"/>
        <end position="378"/>
    </location>
</feature>
<evidence type="ECO:0000256" key="1">
    <source>
        <dbReference type="SAM" id="MobiDB-lite"/>
    </source>
</evidence>
<dbReference type="EMBL" id="JAACJO010000009">
    <property type="protein sequence ID" value="KAF5353900.1"/>
    <property type="molecule type" value="Genomic_DNA"/>
</dbReference>
<feature type="compositionally biased region" description="Polar residues" evidence="1">
    <location>
        <begin position="759"/>
        <end position="770"/>
    </location>
</feature>
<feature type="region of interest" description="Disordered" evidence="1">
    <location>
        <begin position="740"/>
        <end position="779"/>
    </location>
</feature>